<dbReference type="AlphaFoldDB" id="A0AA88JZC0"/>
<evidence type="ECO:0000256" key="3">
    <source>
        <dbReference type="SAM" id="MobiDB-lite"/>
    </source>
</evidence>
<evidence type="ECO:0000313" key="5">
    <source>
        <dbReference type="Proteomes" id="UP000326380"/>
    </source>
</evidence>
<dbReference type="EMBL" id="VTWU01000003">
    <property type="protein sequence ID" value="KAA9333285.1"/>
    <property type="molecule type" value="Genomic_DNA"/>
</dbReference>
<feature type="compositionally biased region" description="Low complexity" evidence="3">
    <location>
        <begin position="21"/>
        <end position="30"/>
    </location>
</feature>
<comment type="caution">
    <text evidence="4">The sequence shown here is derived from an EMBL/GenBank/DDBJ whole genome shotgun (WGS) entry which is preliminary data.</text>
</comment>
<dbReference type="InterPro" id="IPR029069">
    <property type="entry name" value="HotDog_dom_sf"/>
</dbReference>
<accession>A0AA88JZC0</accession>
<evidence type="ECO:0000256" key="2">
    <source>
        <dbReference type="ARBA" id="ARBA00022801"/>
    </source>
</evidence>
<dbReference type="PANTHER" id="PTHR31793">
    <property type="entry name" value="4-HYDROXYBENZOYL-COA THIOESTERASE FAMILY MEMBER"/>
    <property type="match status" value="1"/>
</dbReference>
<keyword evidence="2" id="KW-0378">Hydrolase</keyword>
<keyword evidence="5" id="KW-1185">Reference proteome</keyword>
<evidence type="ECO:0000256" key="1">
    <source>
        <dbReference type="ARBA" id="ARBA00005953"/>
    </source>
</evidence>
<gene>
    <name evidence="4" type="ORF">F0P96_09935</name>
</gene>
<dbReference type="Gene3D" id="3.10.129.10">
    <property type="entry name" value="Hotdog Thioesterase"/>
    <property type="match status" value="1"/>
</dbReference>
<dbReference type="InterPro" id="IPR050563">
    <property type="entry name" value="4-hydroxybenzoyl-CoA_TE"/>
</dbReference>
<proteinExistence type="inferred from homology"/>
<reference evidence="4 5" key="1">
    <citation type="submission" date="2019-09" db="EMBL/GenBank/DDBJ databases">
        <title>Genome sequence of Hymenobacter sp. M3.</title>
        <authorList>
            <person name="Srinivasan S."/>
        </authorList>
    </citation>
    <scope>NUCLEOTIDE SEQUENCE [LARGE SCALE GENOMIC DNA]</scope>
    <source>
        <strain evidence="4 5">M3</strain>
    </source>
</reference>
<dbReference type="Proteomes" id="UP000326380">
    <property type="component" value="Unassembled WGS sequence"/>
</dbReference>
<dbReference type="Pfam" id="PF13279">
    <property type="entry name" value="4HBT_2"/>
    <property type="match status" value="1"/>
</dbReference>
<dbReference type="SUPFAM" id="SSF54637">
    <property type="entry name" value="Thioesterase/thiol ester dehydrase-isomerase"/>
    <property type="match status" value="1"/>
</dbReference>
<organism evidence="4 5">
    <name type="scientific">Hymenobacter busanensis</name>
    <dbReference type="NCBI Taxonomy" id="2607656"/>
    <lineage>
        <taxon>Bacteria</taxon>
        <taxon>Pseudomonadati</taxon>
        <taxon>Bacteroidota</taxon>
        <taxon>Cytophagia</taxon>
        <taxon>Cytophagales</taxon>
        <taxon>Hymenobacteraceae</taxon>
        <taxon>Hymenobacter</taxon>
    </lineage>
</organism>
<protein>
    <submittedName>
        <fullName evidence="4">Acyl-CoA thioesterase</fullName>
    </submittedName>
</protein>
<name>A0AA88JZC0_9BACT</name>
<evidence type="ECO:0000313" key="4">
    <source>
        <dbReference type="EMBL" id="KAA9333285.1"/>
    </source>
</evidence>
<dbReference type="CDD" id="cd00586">
    <property type="entry name" value="4HBT"/>
    <property type="match status" value="1"/>
</dbReference>
<feature type="region of interest" description="Disordered" evidence="3">
    <location>
        <begin position="1"/>
        <end position="47"/>
    </location>
</feature>
<sequence length="235" mass="27015">MCWPTATRSPPNRLPPPPSAVPGRPLPRAAPGRRLRAGSSAMRKGEPRTLPHFSAAFFMSDTPLVKTPESRHRIYFQDCDQLGHLNNARYLDYFLNAREDHTTKHYALNLGQLAREQRAAWVITKHQISYLKPANHADEVLIRTQLIHFDNTSLVVEMQMLDHDGLRLKALLWSEMAFLDLTTGRRADHSDALMDMLEGLDVNEIEYEPDGFDERIRTLRQHFKAQRKRAGQPEE</sequence>
<dbReference type="GO" id="GO:0047617">
    <property type="term" value="F:fatty acyl-CoA hydrolase activity"/>
    <property type="evidence" value="ECO:0007669"/>
    <property type="project" value="TreeGrafter"/>
</dbReference>
<dbReference type="PANTHER" id="PTHR31793:SF27">
    <property type="entry name" value="NOVEL THIOESTERASE SUPERFAMILY DOMAIN AND SAPOSIN A-TYPE DOMAIN CONTAINING PROTEIN (0610012H03RIK)"/>
    <property type="match status" value="1"/>
</dbReference>
<comment type="similarity">
    <text evidence="1">Belongs to the 4-hydroxybenzoyl-CoA thioesterase family.</text>
</comment>